<organism evidence="1 2">
    <name type="scientific">Erwinia phage vB_EamM-Bue1</name>
    <dbReference type="NCBI Taxonomy" id="2099338"/>
    <lineage>
        <taxon>Viruses</taxon>
        <taxon>Duplodnaviria</taxon>
        <taxon>Heunggongvirae</taxon>
        <taxon>Uroviricota</taxon>
        <taxon>Caudoviricetes</taxon>
        <taxon>Pantevenvirales</taxon>
        <taxon>Ackermannviridae</taxon>
        <taxon>Nezavisimistyvirus</taxon>
        <taxon>Nezavisimistyvirus bue1</taxon>
    </lineage>
</organism>
<keyword evidence="2" id="KW-1185">Reference proteome</keyword>
<dbReference type="EMBL" id="MG973030">
    <property type="protein sequence ID" value="AVO22998.1"/>
    <property type="molecule type" value="Genomic_DNA"/>
</dbReference>
<sequence length="265" mass="29393">MRNVQQWRRKSDQRVLRVFKSGGIKKTLEKFLQDIYKVTNTARRVSGQVIHTDDNQYQITKGDYLVVDWTTKSLTLFSNEAQMFKYMLDNNFGFEGVERVNNMQISNEIDNTALITRWGNWAYSGEKASTVKRVEVEGGGNAVLPDTQKIQTIAVDGTATTHMITAALAQSKNVADPSNTLTVPAEPRSGQPVMENTWVNTSSKPVAKCGIPPAGWECTRPAGHGGPCAAVDVGLSDEPQNDQPVKAKKKTFAQRLLGFLSVFRR</sequence>
<dbReference type="KEGG" id="vg:55607953"/>
<dbReference type="Proteomes" id="UP000242372">
    <property type="component" value="Segment"/>
</dbReference>
<accession>A0A2P1JUG1</accession>
<reference evidence="1 2" key="1">
    <citation type="submission" date="2018-02" db="EMBL/GenBank/DDBJ databases">
        <title>Complete Genome Sequences of Erwinia amylovora Phages vB_EamP-S2 and vB_EamM-Bue1.</title>
        <authorList>
            <person name="Knecht L.E."/>
        </authorList>
    </citation>
    <scope>NUCLEOTIDE SEQUENCE [LARGE SCALE GENOMIC DNA]</scope>
</reference>
<dbReference type="RefSeq" id="YP_009837760.1">
    <property type="nucleotide sequence ID" value="NC_048702.1"/>
</dbReference>
<name>A0A2P1JUG1_9CAUD</name>
<proteinExistence type="predicted"/>
<dbReference type="GeneID" id="55607953"/>
<protein>
    <submittedName>
        <fullName evidence="1">Uncharacterized protein</fullName>
    </submittedName>
</protein>
<evidence type="ECO:0000313" key="1">
    <source>
        <dbReference type="EMBL" id="AVO22998.1"/>
    </source>
</evidence>
<evidence type="ECO:0000313" key="2">
    <source>
        <dbReference type="Proteomes" id="UP000242372"/>
    </source>
</evidence>